<evidence type="ECO:0000313" key="2">
    <source>
        <dbReference type="Proteomes" id="UP000017818"/>
    </source>
</evidence>
<dbReference type="Proteomes" id="UP000017818">
    <property type="component" value="Unassembled WGS sequence"/>
</dbReference>
<dbReference type="RefSeq" id="WP_009527691.1">
    <property type="nucleotide sequence ID" value="NZ_JH815225.1"/>
</dbReference>
<dbReference type="EMBL" id="AFZF02000009">
    <property type="protein sequence ID" value="EHL18480.1"/>
    <property type="molecule type" value="Genomic_DNA"/>
</dbReference>
<dbReference type="InterPro" id="IPR018755">
    <property type="entry name" value="Phage_Mu_Gp48"/>
</dbReference>
<proteinExistence type="predicted"/>
<comment type="caution">
    <text evidence="1">The sequence shown here is derived from an EMBL/GenBank/DDBJ whole genome shotgun (WGS) entry which is preliminary data.</text>
</comment>
<accession>V9HRQ3</accession>
<organism evidence="1 2">
    <name type="scientific">Peptoanaerobacter stomatis</name>
    <dbReference type="NCBI Taxonomy" id="796937"/>
    <lineage>
        <taxon>Bacteria</taxon>
        <taxon>Bacillati</taxon>
        <taxon>Bacillota</taxon>
        <taxon>Clostridia</taxon>
        <taxon>Peptostreptococcales</taxon>
        <taxon>Filifactoraceae</taxon>
        <taxon>Peptoanaerobacter</taxon>
    </lineage>
</organism>
<name>V9HRQ3_9FIRM</name>
<evidence type="ECO:0000313" key="1">
    <source>
        <dbReference type="EMBL" id="EHL18480.1"/>
    </source>
</evidence>
<dbReference type="Pfam" id="PF10076">
    <property type="entry name" value="Phage_Mu_Gp48"/>
    <property type="match status" value="1"/>
</dbReference>
<reference evidence="1 2" key="1">
    <citation type="submission" date="2012-05" db="EMBL/GenBank/DDBJ databases">
        <title>The Genome Sequence of Eubacteriaceae bacterium CM2.</title>
        <authorList>
            <consortium name="The Broad Institute Genome Sequencing Platform"/>
            <person name="Earl A."/>
            <person name="Ward D."/>
            <person name="Feldgarden M."/>
            <person name="Gevers D."/>
            <person name="Sizova M."/>
            <person name="Hazen A."/>
            <person name="Epstein S."/>
            <person name="Walker B."/>
            <person name="Young S.K."/>
            <person name="Zeng Q."/>
            <person name="Gargeya S."/>
            <person name="Fitzgerald M."/>
            <person name="Haas B."/>
            <person name="Abouelleil A."/>
            <person name="Alvarado L."/>
            <person name="Arachchi H.M."/>
            <person name="Berlin A."/>
            <person name="Chapman S.B."/>
            <person name="Goldberg J."/>
            <person name="Griggs A."/>
            <person name="Gujja S."/>
            <person name="Hansen M."/>
            <person name="Howarth C."/>
            <person name="Imamovic A."/>
            <person name="Larimer J."/>
            <person name="McCowen C."/>
            <person name="Montmayeur A."/>
            <person name="Murphy C."/>
            <person name="Neiman D."/>
            <person name="Pearson M."/>
            <person name="Priest M."/>
            <person name="Roberts A."/>
            <person name="Saif S."/>
            <person name="Shea T."/>
            <person name="Sisk P."/>
            <person name="Sykes S."/>
            <person name="Wortman J."/>
            <person name="Nusbaum C."/>
            <person name="Birren B."/>
        </authorList>
    </citation>
    <scope>NUCLEOTIDE SEQUENCE [LARGE SCALE GENOMIC DNA]</scope>
    <source>
        <strain evidence="1 2">CM2</strain>
    </source>
</reference>
<protein>
    <recommendedName>
        <fullName evidence="3">PF10076 family protein</fullName>
    </recommendedName>
</protein>
<dbReference type="HOGENOM" id="CLU_089645_2_0_9"/>
<evidence type="ECO:0008006" key="3">
    <source>
        <dbReference type="Google" id="ProtNLM"/>
    </source>
</evidence>
<dbReference type="AlphaFoldDB" id="V9HRQ3"/>
<sequence length="191" mass="22769">MFEEFNLNQNLDLMSYLPFYWKDIKEMIELQEVLGVEVKDLQAKLKDLFSQCFIETATWGLDLWEKELGLKTNYKNSYTHRREMIKAKFRSAGTTTKEMIENVARAFSNGEVEVMEHNEEYFFSIKFVGTRGIPSNMDGLKNTLNEIKPAHLGIEYIFTQLTWDDFDKYNKTWDMWDSLNLTWDEFNVYNE</sequence>
<dbReference type="OrthoDB" id="1629754at2"/>
<gene>
    <name evidence="1" type="ORF">HMPREF9630_00205</name>
</gene>